<dbReference type="OrthoDB" id="9793390at2"/>
<keyword evidence="4" id="KW-1003">Cell membrane</keyword>
<evidence type="ECO:0000313" key="10">
    <source>
        <dbReference type="EMBL" id="RHW50173.1"/>
    </source>
</evidence>
<feature type="transmembrane region" description="Helical" evidence="8">
    <location>
        <begin position="171"/>
        <end position="196"/>
    </location>
</feature>
<evidence type="ECO:0000313" key="9">
    <source>
        <dbReference type="EMBL" id="RHW47402.1"/>
    </source>
</evidence>
<feature type="transmembrane region" description="Helical" evidence="8">
    <location>
        <begin position="239"/>
        <end position="265"/>
    </location>
</feature>
<keyword evidence="7 8" id="KW-0472">Membrane</keyword>
<feature type="transmembrane region" description="Helical" evidence="8">
    <location>
        <begin position="87"/>
        <end position="107"/>
    </location>
</feature>
<evidence type="ECO:0000256" key="1">
    <source>
        <dbReference type="ARBA" id="ARBA00004651"/>
    </source>
</evidence>
<evidence type="ECO:0000256" key="8">
    <source>
        <dbReference type="SAM" id="Phobius"/>
    </source>
</evidence>
<comment type="similarity">
    <text evidence="2">Belongs to the autoinducer-2 exporter (AI-2E) (TC 2.A.86) family.</text>
</comment>
<keyword evidence="6 8" id="KW-1133">Transmembrane helix</keyword>
<dbReference type="EMBL" id="QOCR01000004">
    <property type="protein sequence ID" value="RHW50173.1"/>
    <property type="molecule type" value="Genomic_DNA"/>
</dbReference>
<evidence type="ECO:0000313" key="11">
    <source>
        <dbReference type="Proteomes" id="UP000284109"/>
    </source>
</evidence>
<organism evidence="9 12">
    <name type="scientific">Bombilactobacillus bombi</name>
    <dbReference type="NCBI Taxonomy" id="1303590"/>
    <lineage>
        <taxon>Bacteria</taxon>
        <taxon>Bacillati</taxon>
        <taxon>Bacillota</taxon>
        <taxon>Bacilli</taxon>
        <taxon>Lactobacillales</taxon>
        <taxon>Lactobacillaceae</taxon>
        <taxon>Bombilactobacillus</taxon>
    </lineage>
</organism>
<sequence length="387" mass="43222">MKSEHKTWFTKWFLNNKVTVVLLNVLLIFLIIAAFIKVSYIFKPIQQILGIILPPLIVAGILYYLIDPLIDLLEQRCHVKRVWSISIVFIVILAVLVWFILSLIPIIQNQATSLVHNIPQYWRTLQKMLINLSQEPHLQRLHLANKLSPLKLTKSFSNSLNGVFNNALGNITSAVGVVTNVVMIILTAPFVLFFMLKDDHKIKPSIIKYMPERLQASVSDTLTEINQALSSYVRGQLTVAFWVAVMFAIGYLIVGMPYGVLLGIFAGICNLIPYVGSAVGLIPAIVLGLINGQQMLLYVIIIFAIEQTIETRVVSPLVVGNKMNMHPVTTIFVLLVSGGMFGLIGVIGGIPIYAIIKIFVGKIFAWIQRNSSWYDSDEEQSTDSTTN</sequence>
<proteinExistence type="inferred from homology"/>
<keyword evidence="5 8" id="KW-0812">Transmembrane</keyword>
<evidence type="ECO:0000256" key="5">
    <source>
        <dbReference type="ARBA" id="ARBA00022692"/>
    </source>
</evidence>
<evidence type="ECO:0000256" key="6">
    <source>
        <dbReference type="ARBA" id="ARBA00022989"/>
    </source>
</evidence>
<protein>
    <submittedName>
        <fullName evidence="9">AI-2E family transporter</fullName>
    </submittedName>
</protein>
<feature type="transmembrane region" description="Helical" evidence="8">
    <location>
        <begin position="271"/>
        <end position="290"/>
    </location>
</feature>
<dbReference type="RefSeq" id="WP_118902665.1">
    <property type="nucleotide sequence ID" value="NZ_JBHLWZ010000010.1"/>
</dbReference>
<feature type="transmembrane region" description="Helical" evidence="8">
    <location>
        <begin position="21"/>
        <end position="42"/>
    </location>
</feature>
<keyword evidence="11" id="KW-1185">Reference proteome</keyword>
<evidence type="ECO:0000313" key="12">
    <source>
        <dbReference type="Proteomes" id="UP000284822"/>
    </source>
</evidence>
<dbReference type="Proteomes" id="UP000284109">
    <property type="component" value="Unassembled WGS sequence"/>
</dbReference>
<dbReference type="Pfam" id="PF01594">
    <property type="entry name" value="AI-2E_transport"/>
    <property type="match status" value="1"/>
</dbReference>
<dbReference type="GO" id="GO:0055085">
    <property type="term" value="P:transmembrane transport"/>
    <property type="evidence" value="ECO:0007669"/>
    <property type="project" value="TreeGrafter"/>
</dbReference>
<evidence type="ECO:0000256" key="4">
    <source>
        <dbReference type="ARBA" id="ARBA00022475"/>
    </source>
</evidence>
<feature type="transmembrane region" description="Helical" evidence="8">
    <location>
        <begin position="331"/>
        <end position="356"/>
    </location>
</feature>
<keyword evidence="3" id="KW-0813">Transport</keyword>
<dbReference type="GO" id="GO:0005886">
    <property type="term" value="C:plasma membrane"/>
    <property type="evidence" value="ECO:0007669"/>
    <property type="project" value="UniProtKB-SubCell"/>
</dbReference>
<dbReference type="EMBL" id="QOCS01000008">
    <property type="protein sequence ID" value="RHW47402.1"/>
    <property type="molecule type" value="Genomic_DNA"/>
</dbReference>
<comment type="caution">
    <text evidence="9">The sequence shown here is derived from an EMBL/GenBank/DDBJ whole genome shotgun (WGS) entry which is preliminary data.</text>
</comment>
<feature type="transmembrane region" description="Helical" evidence="8">
    <location>
        <begin position="48"/>
        <end position="66"/>
    </location>
</feature>
<dbReference type="InterPro" id="IPR002549">
    <property type="entry name" value="AI-2E-like"/>
</dbReference>
<accession>A0A3R7CL95</accession>
<evidence type="ECO:0000256" key="2">
    <source>
        <dbReference type="ARBA" id="ARBA00009773"/>
    </source>
</evidence>
<gene>
    <name evidence="10" type="ORF">DS831_08435</name>
    <name evidence="9" type="ORF">DS832_04455</name>
</gene>
<reference evidence="11 12" key="1">
    <citation type="submission" date="2018-07" db="EMBL/GenBank/DDBJ databases">
        <title>Genome sequences of six Lactobacillus spp. isolated from bumble bee guts.</title>
        <authorList>
            <person name="Motta E.V.S."/>
            <person name="Moran N.A."/>
        </authorList>
    </citation>
    <scope>NUCLEOTIDE SEQUENCE [LARGE SCALE GENOMIC DNA]</scope>
    <source>
        <strain evidence="10 11">BI-1.1</strain>
        <strain evidence="9 12">LV-8.1</strain>
    </source>
</reference>
<evidence type="ECO:0000256" key="7">
    <source>
        <dbReference type="ARBA" id="ARBA00023136"/>
    </source>
</evidence>
<evidence type="ECO:0000256" key="3">
    <source>
        <dbReference type="ARBA" id="ARBA00022448"/>
    </source>
</evidence>
<comment type="subcellular location">
    <subcellularLocation>
        <location evidence="1">Cell membrane</location>
        <topology evidence="1">Multi-pass membrane protein</topology>
    </subcellularLocation>
</comment>
<name>A0A3R7CL95_9LACO</name>
<dbReference type="Proteomes" id="UP000284822">
    <property type="component" value="Unassembled WGS sequence"/>
</dbReference>
<dbReference type="AlphaFoldDB" id="A0A3R7CL95"/>
<dbReference type="PANTHER" id="PTHR21716:SF53">
    <property type="entry name" value="PERMEASE PERM-RELATED"/>
    <property type="match status" value="1"/>
</dbReference>
<dbReference type="PANTHER" id="PTHR21716">
    <property type="entry name" value="TRANSMEMBRANE PROTEIN"/>
    <property type="match status" value="1"/>
</dbReference>
<feature type="transmembrane region" description="Helical" evidence="8">
    <location>
        <begin position="297"/>
        <end position="319"/>
    </location>
</feature>